<dbReference type="PROSITE" id="PS51762">
    <property type="entry name" value="GH16_2"/>
    <property type="match status" value="1"/>
</dbReference>
<dbReference type="PANTHER" id="PTHR10963:SF24">
    <property type="entry name" value="GLYCOSIDASE C21B10.07-RELATED"/>
    <property type="match status" value="1"/>
</dbReference>
<keyword evidence="4" id="KW-1185">Reference proteome</keyword>
<dbReference type="Gene3D" id="2.60.120.200">
    <property type="match status" value="1"/>
</dbReference>
<feature type="chain" id="PRO_5015103584" evidence="1">
    <location>
        <begin position="20"/>
        <end position="372"/>
    </location>
</feature>
<keyword evidence="1" id="KW-0732">Signal</keyword>
<dbReference type="OrthoDB" id="192832at2759"/>
<evidence type="ECO:0000313" key="3">
    <source>
        <dbReference type="EMBL" id="POS75235.1"/>
    </source>
</evidence>
<dbReference type="CDD" id="cd02181">
    <property type="entry name" value="GH16_fungal_Lam16A_glucanase"/>
    <property type="match status" value="1"/>
</dbReference>
<proteinExistence type="predicted"/>
<dbReference type="InterPro" id="IPR000757">
    <property type="entry name" value="Beta-glucanase-like"/>
</dbReference>
<dbReference type="STRING" id="158607.A0A2P5HYB9"/>
<feature type="domain" description="GH16" evidence="2">
    <location>
        <begin position="64"/>
        <end position="372"/>
    </location>
</feature>
<accession>A0A2P5HYB9</accession>
<dbReference type="Proteomes" id="UP000094444">
    <property type="component" value="Unassembled WGS sequence"/>
</dbReference>
<dbReference type="SUPFAM" id="SSF49899">
    <property type="entry name" value="Concanavalin A-like lectins/glucanases"/>
    <property type="match status" value="1"/>
</dbReference>
<organism evidence="3 4">
    <name type="scientific">Diaporthe helianthi</name>
    <dbReference type="NCBI Taxonomy" id="158607"/>
    <lineage>
        <taxon>Eukaryota</taxon>
        <taxon>Fungi</taxon>
        <taxon>Dikarya</taxon>
        <taxon>Ascomycota</taxon>
        <taxon>Pezizomycotina</taxon>
        <taxon>Sordariomycetes</taxon>
        <taxon>Sordariomycetidae</taxon>
        <taxon>Diaporthales</taxon>
        <taxon>Diaporthaceae</taxon>
        <taxon>Diaporthe</taxon>
    </lineage>
</organism>
<sequence length="372" mass="41940">MFVLSVIILVAAFARFCDAYAHAPAHVGGLAADNLPRFPYHGLFSRNDTNSSKTSGTYKLLDLYDYTNFFDKFSFVVSQTGTDEYTDVDPTHGFVLYQNRSEAERMGLAQVVDDGVAIMVDYKTVIDDPLGYGRKSVRIESTASYNHSLVIADFWHLPKAQCGTWPAFWMYGPHWPKSGEMDIYEQWNDYKFNRQTLHTDHNATTGNCTYDMESSLGYHSFDMTNYKRTETCDVYASNNDGCTSWDYEGPYGSQRGGVYAMEWTSDYIRMWTWHPHEVPLDVQQDAPDPQGWGLPGLSVGGSFCDVDRAFTNQSIVLNIDFCGDTAGSGSDWTESCAEKTGYNICARYVAAEPGDFEESWFGVTTIKVYTLQ</sequence>
<evidence type="ECO:0000313" key="4">
    <source>
        <dbReference type="Proteomes" id="UP000094444"/>
    </source>
</evidence>
<dbReference type="GO" id="GO:0009251">
    <property type="term" value="P:glucan catabolic process"/>
    <property type="evidence" value="ECO:0007669"/>
    <property type="project" value="TreeGrafter"/>
</dbReference>
<name>A0A2P5HYB9_DIAHE</name>
<protein>
    <submittedName>
        <fullName evidence="3">Beta-1,3-endoglucanase</fullName>
    </submittedName>
</protein>
<dbReference type="AlphaFoldDB" id="A0A2P5HYB9"/>
<gene>
    <name evidence="3" type="ORF">DHEL01_v206373</name>
</gene>
<dbReference type="InParanoid" id="A0A2P5HYB9"/>
<dbReference type="GO" id="GO:0004553">
    <property type="term" value="F:hydrolase activity, hydrolyzing O-glycosyl compounds"/>
    <property type="evidence" value="ECO:0007669"/>
    <property type="project" value="InterPro"/>
</dbReference>
<dbReference type="Pfam" id="PF26113">
    <property type="entry name" value="GH16_XgeA"/>
    <property type="match status" value="1"/>
</dbReference>
<feature type="signal peptide" evidence="1">
    <location>
        <begin position="1"/>
        <end position="19"/>
    </location>
</feature>
<reference evidence="3" key="1">
    <citation type="submission" date="2017-09" db="EMBL/GenBank/DDBJ databases">
        <title>Polyketide synthases of a Diaporthe helianthi virulent isolate.</title>
        <authorList>
            <person name="Baroncelli R."/>
        </authorList>
    </citation>
    <scope>NUCLEOTIDE SEQUENCE [LARGE SCALE GENOMIC DNA]</scope>
    <source>
        <strain evidence="3">7/96</strain>
    </source>
</reference>
<dbReference type="PANTHER" id="PTHR10963">
    <property type="entry name" value="GLYCOSYL HYDROLASE-RELATED"/>
    <property type="match status" value="1"/>
</dbReference>
<comment type="caution">
    <text evidence="3">The sequence shown here is derived from an EMBL/GenBank/DDBJ whole genome shotgun (WGS) entry which is preliminary data.</text>
</comment>
<evidence type="ECO:0000259" key="2">
    <source>
        <dbReference type="PROSITE" id="PS51762"/>
    </source>
</evidence>
<evidence type="ECO:0000256" key="1">
    <source>
        <dbReference type="SAM" id="SignalP"/>
    </source>
</evidence>
<dbReference type="EMBL" id="MAVT02000513">
    <property type="protein sequence ID" value="POS75235.1"/>
    <property type="molecule type" value="Genomic_DNA"/>
</dbReference>
<dbReference type="InterPro" id="IPR013320">
    <property type="entry name" value="ConA-like_dom_sf"/>
</dbReference>
<dbReference type="InterPro" id="IPR050546">
    <property type="entry name" value="Glycosyl_Hydrlase_16"/>
</dbReference>